<reference evidence="2" key="1">
    <citation type="submission" date="2014-09" db="EMBL/GenBank/DDBJ databases">
        <authorList>
            <person name="Magalhaes I.L.F."/>
            <person name="Oliveira U."/>
            <person name="Santos F.R."/>
            <person name="Vidigal T.H.D.A."/>
            <person name="Brescovit A.D."/>
            <person name="Santos A.J."/>
        </authorList>
    </citation>
    <scope>NUCLEOTIDE SEQUENCE</scope>
    <source>
        <tissue evidence="2">Shoot tissue taken approximately 20 cm above the soil surface</tissue>
    </source>
</reference>
<reference evidence="2" key="2">
    <citation type="journal article" date="2015" name="Data Brief">
        <title>Shoot transcriptome of the giant reed, Arundo donax.</title>
        <authorList>
            <person name="Barrero R.A."/>
            <person name="Guerrero F.D."/>
            <person name="Moolhuijzen P."/>
            <person name="Goolsby J.A."/>
            <person name="Tidwell J."/>
            <person name="Bellgard S.E."/>
            <person name="Bellgard M.I."/>
        </authorList>
    </citation>
    <scope>NUCLEOTIDE SEQUENCE</scope>
    <source>
        <tissue evidence="2">Shoot tissue taken approximately 20 cm above the soil surface</tissue>
    </source>
</reference>
<accession>A0A0A9A6L6</accession>
<evidence type="ECO:0000313" key="2">
    <source>
        <dbReference type="EMBL" id="JAD47344.1"/>
    </source>
</evidence>
<organism evidence="2">
    <name type="scientific">Arundo donax</name>
    <name type="common">Giant reed</name>
    <name type="synonym">Donax arundinaceus</name>
    <dbReference type="NCBI Taxonomy" id="35708"/>
    <lineage>
        <taxon>Eukaryota</taxon>
        <taxon>Viridiplantae</taxon>
        <taxon>Streptophyta</taxon>
        <taxon>Embryophyta</taxon>
        <taxon>Tracheophyta</taxon>
        <taxon>Spermatophyta</taxon>
        <taxon>Magnoliopsida</taxon>
        <taxon>Liliopsida</taxon>
        <taxon>Poales</taxon>
        <taxon>Poaceae</taxon>
        <taxon>PACMAD clade</taxon>
        <taxon>Arundinoideae</taxon>
        <taxon>Arundineae</taxon>
        <taxon>Arundo</taxon>
    </lineage>
</organism>
<name>A0A0A9A6L6_ARUDO</name>
<dbReference type="EMBL" id="GBRH01250551">
    <property type="protein sequence ID" value="JAD47344.1"/>
    <property type="molecule type" value="Transcribed_RNA"/>
</dbReference>
<protein>
    <submittedName>
        <fullName evidence="2">Uncharacterized protein</fullName>
    </submittedName>
</protein>
<feature type="compositionally biased region" description="Polar residues" evidence="1">
    <location>
        <begin position="101"/>
        <end position="110"/>
    </location>
</feature>
<proteinExistence type="predicted"/>
<sequence length="124" mass="13101">MCGDYAVPETLPVHTAPRARDRGDGASPPPDSRTKSWLGVGRVESSQNGPAASSLEIPESPAKKGKINPSFSPTEPASPGGPCWRWAASPCRPPTRRPTQHLEQASTRTGGISVRLPSCRGSFV</sequence>
<dbReference type="AlphaFoldDB" id="A0A0A9A6L6"/>
<evidence type="ECO:0000256" key="1">
    <source>
        <dbReference type="SAM" id="MobiDB-lite"/>
    </source>
</evidence>
<feature type="region of interest" description="Disordered" evidence="1">
    <location>
        <begin position="1"/>
        <end position="124"/>
    </location>
</feature>